<name>A0A2G9HCY1_9LAMI</name>
<dbReference type="STRING" id="429701.A0A2G9HCY1"/>
<accession>A0A2G9HCY1</accession>
<feature type="coiled-coil region" evidence="1">
    <location>
        <begin position="21"/>
        <end position="54"/>
    </location>
</feature>
<protein>
    <recommendedName>
        <fullName evidence="3">MULE transposase domain-containing protein</fullName>
    </recommendedName>
</protein>
<gene>
    <name evidence="4" type="ORF">CDL12_11999</name>
</gene>
<proteinExistence type="predicted"/>
<dbReference type="EMBL" id="NKXS01002092">
    <property type="protein sequence ID" value="PIN15358.1"/>
    <property type="molecule type" value="Genomic_DNA"/>
</dbReference>
<dbReference type="OrthoDB" id="2402896at2759"/>
<dbReference type="PANTHER" id="PTHR47718">
    <property type="entry name" value="OS01G0519700 PROTEIN"/>
    <property type="match status" value="1"/>
</dbReference>
<evidence type="ECO:0000313" key="5">
    <source>
        <dbReference type="Proteomes" id="UP000231279"/>
    </source>
</evidence>
<keyword evidence="1" id="KW-0175">Coiled coil</keyword>
<keyword evidence="5" id="KW-1185">Reference proteome</keyword>
<evidence type="ECO:0000313" key="4">
    <source>
        <dbReference type="EMBL" id="PIN15358.1"/>
    </source>
</evidence>
<comment type="caution">
    <text evidence="4">The sequence shown here is derived from an EMBL/GenBank/DDBJ whole genome shotgun (WGS) entry which is preliminary data.</text>
</comment>
<organism evidence="4 5">
    <name type="scientific">Handroanthus impetiginosus</name>
    <dbReference type="NCBI Taxonomy" id="429701"/>
    <lineage>
        <taxon>Eukaryota</taxon>
        <taxon>Viridiplantae</taxon>
        <taxon>Streptophyta</taxon>
        <taxon>Embryophyta</taxon>
        <taxon>Tracheophyta</taxon>
        <taxon>Spermatophyta</taxon>
        <taxon>Magnoliopsida</taxon>
        <taxon>eudicotyledons</taxon>
        <taxon>Gunneridae</taxon>
        <taxon>Pentapetalae</taxon>
        <taxon>asterids</taxon>
        <taxon>lamiids</taxon>
        <taxon>Lamiales</taxon>
        <taxon>Bignoniaceae</taxon>
        <taxon>Crescentiina</taxon>
        <taxon>Tabebuia alliance</taxon>
        <taxon>Handroanthus</taxon>
    </lineage>
</organism>
<sequence>MEENLNMQPDSNEYTFPDLNITERDEEINEYNNEIEATEKIESENFTIEELENRLTIGEIVEDKHRLMLCIVNMVVRKGSFAKLKISRSKEEPWRVVIFDTEHNHDLYAPDEVCLLQSQHNMTEEHIMFFKTIYNSSVPLARAFGLMQNLAGKQPQLIITNQRQAMISTIRTVFPATHKRLCQWHINQNAPSHFGSLNTNSVSKHLWTKCMSYCDRIEEFEATWQLMVENYNIGEQKWFKMMHNLRHKWASAFSNHIFSSCIVSPPNFLLKRAAEVYIHNIFHLFQNELKDSFNFKCMEEPAYPIFSLRRFTIMSFGESTRTRVVEYDNYTSETLGILYSHILRMYTQVNLKNILERYILKRWIKNAKNRVHTKPSENASGRSDSVNMSKMAFVSHATKKIHGLAMHCTPYGEARYILIVSINNATQKINAFMLNDGNTNNEGNDNVGIEMLVRDPPAVRSRGITSVHKRKTSFRTTKGLRQSDQSSQTHGHECLSQQDVFLNSQLGANDQP</sequence>
<feature type="compositionally biased region" description="Polar residues" evidence="2">
    <location>
        <begin position="474"/>
        <end position="495"/>
    </location>
</feature>
<evidence type="ECO:0000259" key="3">
    <source>
        <dbReference type="Pfam" id="PF10551"/>
    </source>
</evidence>
<evidence type="ECO:0000256" key="2">
    <source>
        <dbReference type="SAM" id="MobiDB-lite"/>
    </source>
</evidence>
<dbReference type="Pfam" id="PF10551">
    <property type="entry name" value="MULE"/>
    <property type="match status" value="1"/>
</dbReference>
<feature type="domain" description="MULE transposase" evidence="3">
    <location>
        <begin position="146"/>
        <end position="189"/>
    </location>
</feature>
<dbReference type="Proteomes" id="UP000231279">
    <property type="component" value="Unassembled WGS sequence"/>
</dbReference>
<feature type="region of interest" description="Disordered" evidence="2">
    <location>
        <begin position="461"/>
        <end position="495"/>
    </location>
</feature>
<reference evidence="5" key="1">
    <citation type="journal article" date="2018" name="Gigascience">
        <title>Genome assembly of the Pink Ipe (Handroanthus impetiginosus, Bignoniaceae), a highly valued, ecologically keystone Neotropical timber forest tree.</title>
        <authorList>
            <person name="Silva-Junior O.B."/>
            <person name="Grattapaglia D."/>
            <person name="Novaes E."/>
            <person name="Collevatti R.G."/>
        </authorList>
    </citation>
    <scope>NUCLEOTIDE SEQUENCE [LARGE SCALE GENOMIC DNA]</scope>
    <source>
        <strain evidence="5">cv. UFG-1</strain>
    </source>
</reference>
<dbReference type="PANTHER" id="PTHR47718:SF17">
    <property type="entry name" value="PROTEIN FAR1-RELATED SEQUENCE 5-LIKE"/>
    <property type="match status" value="1"/>
</dbReference>
<evidence type="ECO:0000256" key="1">
    <source>
        <dbReference type="SAM" id="Coils"/>
    </source>
</evidence>
<dbReference type="InterPro" id="IPR018289">
    <property type="entry name" value="MULE_transposase_dom"/>
</dbReference>
<dbReference type="AlphaFoldDB" id="A0A2G9HCY1"/>